<evidence type="ECO:0000256" key="1">
    <source>
        <dbReference type="ARBA" id="ARBA00000632"/>
    </source>
</evidence>
<evidence type="ECO:0000313" key="9">
    <source>
        <dbReference type="Proteomes" id="UP000652430"/>
    </source>
</evidence>
<dbReference type="SUPFAM" id="SSF53955">
    <property type="entry name" value="Lysozyme-like"/>
    <property type="match status" value="1"/>
</dbReference>
<dbReference type="EC" id="3.2.1.17" evidence="6"/>
<evidence type="ECO:0000256" key="7">
    <source>
        <dbReference type="SAM" id="Phobius"/>
    </source>
</evidence>
<name>A0ABQ3LA01_9SPHN</name>
<keyword evidence="4 6" id="KW-0378">Hydrolase</keyword>
<dbReference type="InterPro" id="IPR002196">
    <property type="entry name" value="Glyco_hydro_24"/>
</dbReference>
<evidence type="ECO:0000256" key="4">
    <source>
        <dbReference type="ARBA" id="ARBA00022801"/>
    </source>
</evidence>
<dbReference type="Proteomes" id="UP000652430">
    <property type="component" value="Unassembled WGS sequence"/>
</dbReference>
<evidence type="ECO:0000256" key="6">
    <source>
        <dbReference type="RuleBase" id="RU003788"/>
    </source>
</evidence>
<accession>A0ABQ3LA01</accession>
<evidence type="ECO:0000256" key="3">
    <source>
        <dbReference type="ARBA" id="ARBA00022638"/>
    </source>
</evidence>
<dbReference type="InterPro" id="IPR034690">
    <property type="entry name" value="Endolysin_T4_type"/>
</dbReference>
<comment type="caution">
    <text evidence="8">The sequence shown here is derived from an EMBL/GenBank/DDBJ whole genome shotgun (WGS) entry which is preliminary data.</text>
</comment>
<dbReference type="PANTHER" id="PTHR38107">
    <property type="match status" value="1"/>
</dbReference>
<reference evidence="9" key="1">
    <citation type="journal article" date="2019" name="Int. J. Syst. Evol. Microbiol.">
        <title>The Global Catalogue of Microorganisms (GCM) 10K type strain sequencing project: providing services to taxonomists for standard genome sequencing and annotation.</title>
        <authorList>
            <consortium name="The Broad Institute Genomics Platform"/>
            <consortium name="The Broad Institute Genome Sequencing Center for Infectious Disease"/>
            <person name="Wu L."/>
            <person name="Ma J."/>
        </authorList>
    </citation>
    <scope>NUCLEOTIDE SEQUENCE [LARGE SCALE GENOMIC DNA]</scope>
    <source>
        <strain evidence="9">CGMCC 1.8957</strain>
    </source>
</reference>
<dbReference type="RefSeq" id="WP_189675043.1">
    <property type="nucleotide sequence ID" value="NZ_BNAQ01000001.1"/>
</dbReference>
<evidence type="ECO:0000256" key="5">
    <source>
        <dbReference type="ARBA" id="ARBA00023295"/>
    </source>
</evidence>
<sequence length="178" mass="18612">MPQTPPQAAAPARAPAKPAIVALAAAVGLTCATIISPFVSGWESGGQQHLVPYRDVVGVWTQCDGETLGVTATSPKETPAGCAVKLDTRLAGFAQQVVACSPGLRGRDNQWAAATSLAYNIGVKAYCGSTVDRRFDARQWAAACDAFLMWNKAGGRVVAGLANRRAAERALCMKDLPK</sequence>
<protein>
    <recommendedName>
        <fullName evidence="6">Lysozyme</fullName>
        <ecNumber evidence="6">3.2.1.17</ecNumber>
    </recommendedName>
</protein>
<dbReference type="Pfam" id="PF00959">
    <property type="entry name" value="Phage_lysozyme"/>
    <property type="match status" value="1"/>
</dbReference>
<dbReference type="Gene3D" id="1.10.530.40">
    <property type="match status" value="1"/>
</dbReference>
<proteinExistence type="inferred from homology"/>
<keyword evidence="3 6" id="KW-0081">Bacteriolytic enzyme</keyword>
<comment type="catalytic activity">
    <reaction evidence="1 6">
        <text>Hydrolysis of (1-&gt;4)-beta-linkages between N-acetylmuramic acid and N-acetyl-D-glucosamine residues in a peptidoglycan and between N-acetyl-D-glucosamine residues in chitodextrins.</text>
        <dbReference type="EC" id="3.2.1.17"/>
    </reaction>
</comment>
<dbReference type="InterPro" id="IPR023347">
    <property type="entry name" value="Lysozyme_dom_sf"/>
</dbReference>
<evidence type="ECO:0000313" key="8">
    <source>
        <dbReference type="EMBL" id="GHH09426.1"/>
    </source>
</evidence>
<keyword evidence="7" id="KW-0812">Transmembrane</keyword>
<feature type="transmembrane region" description="Helical" evidence="7">
    <location>
        <begin position="20"/>
        <end position="39"/>
    </location>
</feature>
<keyword evidence="9" id="KW-1185">Reference proteome</keyword>
<dbReference type="CDD" id="cd16900">
    <property type="entry name" value="endolysin_R21-like"/>
    <property type="match status" value="1"/>
</dbReference>
<keyword evidence="7" id="KW-0472">Membrane</keyword>
<gene>
    <name evidence="8" type="ORF">GCM10008023_06090</name>
</gene>
<dbReference type="EMBL" id="BNAQ01000001">
    <property type="protein sequence ID" value="GHH09426.1"/>
    <property type="molecule type" value="Genomic_DNA"/>
</dbReference>
<comment type="similarity">
    <text evidence="6">Belongs to the glycosyl hydrolase 24 family.</text>
</comment>
<keyword evidence="7" id="KW-1133">Transmembrane helix</keyword>
<keyword evidence="5 6" id="KW-0326">Glycosidase</keyword>
<evidence type="ECO:0000256" key="2">
    <source>
        <dbReference type="ARBA" id="ARBA00022529"/>
    </source>
</evidence>
<keyword evidence="2 6" id="KW-0929">Antimicrobial</keyword>
<organism evidence="8 9">
    <name type="scientific">Sphingomonas glacialis</name>
    <dbReference type="NCBI Taxonomy" id="658225"/>
    <lineage>
        <taxon>Bacteria</taxon>
        <taxon>Pseudomonadati</taxon>
        <taxon>Pseudomonadota</taxon>
        <taxon>Alphaproteobacteria</taxon>
        <taxon>Sphingomonadales</taxon>
        <taxon>Sphingomonadaceae</taxon>
        <taxon>Sphingomonas</taxon>
    </lineage>
</organism>
<dbReference type="HAMAP" id="MF_04110">
    <property type="entry name" value="ENDOLYSIN_T4"/>
    <property type="match status" value="1"/>
</dbReference>
<dbReference type="PANTHER" id="PTHR38107:SF3">
    <property type="entry name" value="LYSOZYME RRRD-RELATED"/>
    <property type="match status" value="1"/>
</dbReference>
<dbReference type="InterPro" id="IPR023346">
    <property type="entry name" value="Lysozyme-like_dom_sf"/>
</dbReference>
<dbReference type="InterPro" id="IPR051018">
    <property type="entry name" value="Bacteriophage_GH24"/>
</dbReference>